<sequence>MLRIWRQTKMRSVAALVAEEWRSTLQAWRLQSLRGAGRGDRTRSTLTAAGWVDERTVAPGVRATLDLAAEQCWRAAVRH</sequence>
<comment type="caution">
    <text evidence="1">The sequence shown here is derived from an EMBL/GenBank/DDBJ whole genome shotgun (WGS) entry which is preliminary data.</text>
</comment>
<dbReference type="EMBL" id="JANPWB010000011">
    <property type="protein sequence ID" value="KAJ1125247.1"/>
    <property type="molecule type" value="Genomic_DNA"/>
</dbReference>
<organism evidence="1 2">
    <name type="scientific">Pleurodeles waltl</name>
    <name type="common">Iberian ribbed newt</name>
    <dbReference type="NCBI Taxonomy" id="8319"/>
    <lineage>
        <taxon>Eukaryota</taxon>
        <taxon>Metazoa</taxon>
        <taxon>Chordata</taxon>
        <taxon>Craniata</taxon>
        <taxon>Vertebrata</taxon>
        <taxon>Euteleostomi</taxon>
        <taxon>Amphibia</taxon>
        <taxon>Batrachia</taxon>
        <taxon>Caudata</taxon>
        <taxon>Salamandroidea</taxon>
        <taxon>Salamandridae</taxon>
        <taxon>Pleurodelinae</taxon>
        <taxon>Pleurodeles</taxon>
    </lineage>
</organism>
<evidence type="ECO:0000313" key="2">
    <source>
        <dbReference type="Proteomes" id="UP001066276"/>
    </source>
</evidence>
<protein>
    <submittedName>
        <fullName evidence="1">Uncharacterized protein</fullName>
    </submittedName>
</protein>
<keyword evidence="2" id="KW-1185">Reference proteome</keyword>
<accession>A0AAV7PAB2</accession>
<dbReference type="AlphaFoldDB" id="A0AAV7PAB2"/>
<reference evidence="1" key="1">
    <citation type="journal article" date="2022" name="bioRxiv">
        <title>Sequencing and chromosome-scale assembly of the giantPleurodeles waltlgenome.</title>
        <authorList>
            <person name="Brown T."/>
            <person name="Elewa A."/>
            <person name="Iarovenko S."/>
            <person name="Subramanian E."/>
            <person name="Araus A.J."/>
            <person name="Petzold A."/>
            <person name="Susuki M."/>
            <person name="Suzuki K.-i.T."/>
            <person name="Hayashi T."/>
            <person name="Toyoda A."/>
            <person name="Oliveira C."/>
            <person name="Osipova E."/>
            <person name="Leigh N.D."/>
            <person name="Simon A."/>
            <person name="Yun M.H."/>
        </authorList>
    </citation>
    <scope>NUCLEOTIDE SEQUENCE</scope>
    <source>
        <strain evidence="1">20211129_DDA</strain>
        <tissue evidence="1">Liver</tissue>
    </source>
</reference>
<proteinExistence type="predicted"/>
<gene>
    <name evidence="1" type="ORF">NDU88_003681</name>
</gene>
<name>A0AAV7PAB2_PLEWA</name>
<dbReference type="Proteomes" id="UP001066276">
    <property type="component" value="Chromosome 7"/>
</dbReference>
<evidence type="ECO:0000313" key="1">
    <source>
        <dbReference type="EMBL" id="KAJ1125247.1"/>
    </source>
</evidence>